<gene>
    <name evidence="3" type="ORF">BXZ70DRAFT_657842</name>
</gene>
<keyword evidence="4" id="KW-1185">Reference proteome</keyword>
<proteinExistence type="predicted"/>
<evidence type="ECO:0000313" key="3">
    <source>
        <dbReference type="EMBL" id="KAH8078720.1"/>
    </source>
</evidence>
<feature type="transmembrane region" description="Helical" evidence="2">
    <location>
        <begin position="12"/>
        <end position="34"/>
    </location>
</feature>
<keyword evidence="2" id="KW-0812">Transmembrane</keyword>
<sequence length="358" mass="38723">MSSGLSELGIIAATLQSVLYGGALMMFIITMYILLHDHGRRRLNRFMIITSNVLIVLATMELAVNIHRLRNGLLTKGPKRPDGSEGYFGDVTEITYMVKGALYNVQTLILDAVVIYRAYVVWQKWSVVLIPGLGWCGLLASIIGLNYALATVPVDATDVFAFAAHTQGWITAVYATTLATNVTATGLLAYRIWSVNRRASEFLTSNRLKMVLHIVLESGLIYSVTIVVALVAFLASSRISSVLLDLISPIISIVFNMIIVRVGLSNGGPGLSLLGIKTSTIATTDVEHSGGSRAAGRPHHFRGRSEPGPGMELKSMTVVLHSNQEIDNGSIDGQEVKVMGTLGTTDPQSALRKLRTDL</sequence>
<keyword evidence="2" id="KW-1133">Transmembrane helix</keyword>
<comment type="caution">
    <text evidence="3">The sequence shown here is derived from an EMBL/GenBank/DDBJ whole genome shotgun (WGS) entry which is preliminary data.</text>
</comment>
<feature type="transmembrane region" description="Helical" evidence="2">
    <location>
        <begin position="127"/>
        <end position="149"/>
    </location>
</feature>
<feature type="transmembrane region" description="Helical" evidence="2">
    <location>
        <begin position="169"/>
        <end position="190"/>
    </location>
</feature>
<protein>
    <submittedName>
        <fullName evidence="3">Uncharacterized protein</fullName>
    </submittedName>
</protein>
<feature type="region of interest" description="Disordered" evidence="1">
    <location>
        <begin position="287"/>
        <end position="310"/>
    </location>
</feature>
<feature type="transmembrane region" description="Helical" evidence="2">
    <location>
        <begin position="46"/>
        <end position="66"/>
    </location>
</feature>
<reference evidence="3" key="1">
    <citation type="journal article" date="2021" name="New Phytol.">
        <title>Evolutionary innovations through gain and loss of genes in the ectomycorrhizal Boletales.</title>
        <authorList>
            <person name="Wu G."/>
            <person name="Miyauchi S."/>
            <person name="Morin E."/>
            <person name="Kuo A."/>
            <person name="Drula E."/>
            <person name="Varga T."/>
            <person name="Kohler A."/>
            <person name="Feng B."/>
            <person name="Cao Y."/>
            <person name="Lipzen A."/>
            <person name="Daum C."/>
            <person name="Hundley H."/>
            <person name="Pangilinan J."/>
            <person name="Johnson J."/>
            <person name="Barry K."/>
            <person name="LaButti K."/>
            <person name="Ng V."/>
            <person name="Ahrendt S."/>
            <person name="Min B."/>
            <person name="Choi I.G."/>
            <person name="Park H."/>
            <person name="Plett J.M."/>
            <person name="Magnuson J."/>
            <person name="Spatafora J.W."/>
            <person name="Nagy L.G."/>
            <person name="Henrissat B."/>
            <person name="Grigoriev I.V."/>
            <person name="Yang Z.L."/>
            <person name="Xu J."/>
            <person name="Martin F.M."/>
        </authorList>
    </citation>
    <scope>NUCLEOTIDE SEQUENCE</scope>
    <source>
        <strain evidence="3">KKN 215</strain>
    </source>
</reference>
<evidence type="ECO:0000256" key="2">
    <source>
        <dbReference type="SAM" id="Phobius"/>
    </source>
</evidence>
<dbReference type="AlphaFoldDB" id="A0A8K0XK33"/>
<evidence type="ECO:0000256" key="1">
    <source>
        <dbReference type="SAM" id="MobiDB-lite"/>
    </source>
</evidence>
<name>A0A8K0XK33_9AGAR</name>
<dbReference type="Proteomes" id="UP000813824">
    <property type="component" value="Unassembled WGS sequence"/>
</dbReference>
<feature type="transmembrane region" description="Helical" evidence="2">
    <location>
        <begin position="246"/>
        <end position="264"/>
    </location>
</feature>
<keyword evidence="2" id="KW-0472">Membrane</keyword>
<accession>A0A8K0XK33</accession>
<dbReference type="EMBL" id="JAEVFJ010000058">
    <property type="protein sequence ID" value="KAH8078720.1"/>
    <property type="molecule type" value="Genomic_DNA"/>
</dbReference>
<organism evidence="3 4">
    <name type="scientific">Cristinia sonorae</name>
    <dbReference type="NCBI Taxonomy" id="1940300"/>
    <lineage>
        <taxon>Eukaryota</taxon>
        <taxon>Fungi</taxon>
        <taxon>Dikarya</taxon>
        <taxon>Basidiomycota</taxon>
        <taxon>Agaricomycotina</taxon>
        <taxon>Agaricomycetes</taxon>
        <taxon>Agaricomycetidae</taxon>
        <taxon>Agaricales</taxon>
        <taxon>Pleurotineae</taxon>
        <taxon>Stephanosporaceae</taxon>
        <taxon>Cristinia</taxon>
    </lineage>
</organism>
<feature type="transmembrane region" description="Helical" evidence="2">
    <location>
        <begin position="211"/>
        <end position="234"/>
    </location>
</feature>
<dbReference type="OrthoDB" id="3354175at2759"/>
<evidence type="ECO:0000313" key="4">
    <source>
        <dbReference type="Proteomes" id="UP000813824"/>
    </source>
</evidence>